<comment type="caution">
    <text evidence="2">The sequence shown here is derived from an EMBL/GenBank/DDBJ whole genome shotgun (WGS) entry which is preliminary data.</text>
</comment>
<dbReference type="PROSITE" id="PS50043">
    <property type="entry name" value="HTH_LUXR_2"/>
    <property type="match status" value="1"/>
</dbReference>
<dbReference type="SMART" id="SM00421">
    <property type="entry name" value="HTH_LUXR"/>
    <property type="match status" value="1"/>
</dbReference>
<proteinExistence type="predicted"/>
<dbReference type="EMBL" id="JBHSQJ010000084">
    <property type="protein sequence ID" value="MFC5909666.1"/>
    <property type="molecule type" value="Genomic_DNA"/>
</dbReference>
<dbReference type="CDD" id="cd06170">
    <property type="entry name" value="LuxR_C_like"/>
    <property type="match status" value="1"/>
</dbReference>
<keyword evidence="3" id="KW-1185">Reference proteome</keyword>
<dbReference type="Pfam" id="PF00196">
    <property type="entry name" value="GerE"/>
    <property type="match status" value="1"/>
</dbReference>
<dbReference type="InterPro" id="IPR000792">
    <property type="entry name" value="Tscrpt_reg_LuxR_C"/>
</dbReference>
<dbReference type="SUPFAM" id="SSF46894">
    <property type="entry name" value="C-terminal effector domain of the bipartite response regulators"/>
    <property type="match status" value="1"/>
</dbReference>
<accession>A0ABW1G8R7</accession>
<name>A0ABW1G8R7_9ACTN</name>
<dbReference type="PANTHER" id="PTHR34293:SF1">
    <property type="entry name" value="HTH-TYPE TRANSCRIPTIONAL REGULATOR TRMBL2"/>
    <property type="match status" value="1"/>
</dbReference>
<protein>
    <submittedName>
        <fullName evidence="2">LuxR C-terminal-related transcriptional regulator</fullName>
    </submittedName>
</protein>
<reference evidence="3" key="1">
    <citation type="journal article" date="2019" name="Int. J. Syst. Evol. Microbiol.">
        <title>The Global Catalogue of Microorganisms (GCM) 10K type strain sequencing project: providing services to taxonomists for standard genome sequencing and annotation.</title>
        <authorList>
            <consortium name="The Broad Institute Genomics Platform"/>
            <consortium name="The Broad Institute Genome Sequencing Center for Infectious Disease"/>
            <person name="Wu L."/>
            <person name="Ma J."/>
        </authorList>
    </citation>
    <scope>NUCLEOTIDE SEQUENCE [LARGE SCALE GENOMIC DNA]</scope>
    <source>
        <strain evidence="3">JCM 4816</strain>
    </source>
</reference>
<dbReference type="Gene3D" id="1.10.10.10">
    <property type="entry name" value="Winged helix-like DNA-binding domain superfamily/Winged helix DNA-binding domain"/>
    <property type="match status" value="1"/>
</dbReference>
<feature type="domain" description="HTH luxR-type" evidence="1">
    <location>
        <begin position="252"/>
        <end position="314"/>
    </location>
</feature>
<dbReference type="RefSeq" id="WP_380585660.1">
    <property type="nucleotide sequence ID" value="NZ_JBHSQJ010000084.1"/>
</dbReference>
<evidence type="ECO:0000313" key="2">
    <source>
        <dbReference type="EMBL" id="MFC5909666.1"/>
    </source>
</evidence>
<dbReference type="PANTHER" id="PTHR34293">
    <property type="entry name" value="HTH-TYPE TRANSCRIPTIONAL REGULATOR TRMBL2"/>
    <property type="match status" value="1"/>
</dbReference>
<dbReference type="InterPro" id="IPR036388">
    <property type="entry name" value="WH-like_DNA-bd_sf"/>
</dbReference>
<organism evidence="2 3">
    <name type="scientific">Streptacidiphilus monticola</name>
    <dbReference type="NCBI Taxonomy" id="2161674"/>
    <lineage>
        <taxon>Bacteria</taxon>
        <taxon>Bacillati</taxon>
        <taxon>Actinomycetota</taxon>
        <taxon>Actinomycetes</taxon>
        <taxon>Kitasatosporales</taxon>
        <taxon>Streptomycetaceae</taxon>
        <taxon>Streptacidiphilus</taxon>
    </lineage>
</organism>
<dbReference type="InterPro" id="IPR016032">
    <property type="entry name" value="Sig_transdc_resp-reg_C-effctor"/>
</dbReference>
<evidence type="ECO:0000259" key="1">
    <source>
        <dbReference type="PROSITE" id="PS50043"/>
    </source>
</evidence>
<sequence>MSILGSGNAEAAYVAKETALPEAEVERCIRDLAAHHLLTPSSAHVGGYLAVSPDLAAARLVEPLEAAIRSYRDSADTIRERLLQLLPAYLSRQGSDSVAVSRALEVIADPKDVQLLINQAVNTCTKELMTVQPGGQRDPEALKKVLPQELAAINRGVRMRVLYQHTTRSLLGVRAYVSAITEAGAQVRTADQLAERMLIFDREVVFIPKWQVPGQVPGAVMVREPVLVAFLCALFDQFWSSATPFVPEGPGYQDASDDLQRSIVQLLAQGLKDELVARRLGMSVRTCRRHIAAIMRELGADSRFEAGVKAAQLGWLERSAPTGMEGKMSMGGN</sequence>
<evidence type="ECO:0000313" key="3">
    <source>
        <dbReference type="Proteomes" id="UP001596174"/>
    </source>
</evidence>
<gene>
    <name evidence="2" type="ORF">ACFP3V_20925</name>
</gene>
<dbReference type="InterPro" id="IPR051797">
    <property type="entry name" value="TrmB-like"/>
</dbReference>
<dbReference type="Proteomes" id="UP001596174">
    <property type="component" value="Unassembled WGS sequence"/>
</dbReference>